<sequence length="195" mass="21723">MAEYVGTTLPCDMDSNQGVHEKKSVLEEFQEDVFSFNGKCLNSFFYSSLESKENSFAEHDEGVMVKKRDHNKLSECVKGVLDGECLQSLFGEHMGRVQEMKVGGAEMANLGTTRKMKEPQSLSIDPSPNILSLIPLRFKDGKIEYKVKSKRKSKPFSSAKAVISPSLQRDPSQLQELLSQVLTITLEGVPPLTPH</sequence>
<evidence type="ECO:0000313" key="1">
    <source>
        <dbReference type="EMBL" id="CAA7038244.1"/>
    </source>
</evidence>
<dbReference type="OrthoDB" id="10557403at2759"/>
<keyword evidence="2" id="KW-1185">Reference proteome</keyword>
<protein>
    <submittedName>
        <fullName evidence="1">Uncharacterized protein</fullName>
    </submittedName>
</protein>
<organism evidence="1 2">
    <name type="scientific">Microthlaspi erraticum</name>
    <dbReference type="NCBI Taxonomy" id="1685480"/>
    <lineage>
        <taxon>Eukaryota</taxon>
        <taxon>Viridiplantae</taxon>
        <taxon>Streptophyta</taxon>
        <taxon>Embryophyta</taxon>
        <taxon>Tracheophyta</taxon>
        <taxon>Spermatophyta</taxon>
        <taxon>Magnoliopsida</taxon>
        <taxon>eudicotyledons</taxon>
        <taxon>Gunneridae</taxon>
        <taxon>Pentapetalae</taxon>
        <taxon>rosids</taxon>
        <taxon>malvids</taxon>
        <taxon>Brassicales</taxon>
        <taxon>Brassicaceae</taxon>
        <taxon>Coluteocarpeae</taxon>
        <taxon>Microthlaspi</taxon>
    </lineage>
</organism>
<comment type="caution">
    <text evidence="1">The sequence shown here is derived from an EMBL/GenBank/DDBJ whole genome shotgun (WGS) entry which is preliminary data.</text>
</comment>
<gene>
    <name evidence="1" type="ORF">MERR_LOCUS25479</name>
</gene>
<dbReference type="EMBL" id="CACVBM020001190">
    <property type="protein sequence ID" value="CAA7038244.1"/>
    <property type="molecule type" value="Genomic_DNA"/>
</dbReference>
<evidence type="ECO:0000313" key="2">
    <source>
        <dbReference type="Proteomes" id="UP000467841"/>
    </source>
</evidence>
<name>A0A6D2J580_9BRAS</name>
<dbReference type="Proteomes" id="UP000467841">
    <property type="component" value="Unassembled WGS sequence"/>
</dbReference>
<reference evidence="1" key="1">
    <citation type="submission" date="2020-01" db="EMBL/GenBank/DDBJ databases">
        <authorList>
            <person name="Mishra B."/>
        </authorList>
    </citation>
    <scope>NUCLEOTIDE SEQUENCE [LARGE SCALE GENOMIC DNA]</scope>
</reference>
<dbReference type="AlphaFoldDB" id="A0A6D2J580"/>
<proteinExistence type="predicted"/>
<accession>A0A6D2J580</accession>